<dbReference type="EMBL" id="PIUM01000029">
    <property type="protein sequence ID" value="PKU22639.1"/>
    <property type="molecule type" value="Genomic_DNA"/>
</dbReference>
<accession>A0A2N3PQF2</accession>
<evidence type="ECO:0000313" key="8">
    <source>
        <dbReference type="Proteomes" id="UP000233293"/>
    </source>
</evidence>
<evidence type="ECO:0008006" key="9">
    <source>
        <dbReference type="Google" id="ProtNLM"/>
    </source>
</evidence>
<proteinExistence type="inferred from homology"/>
<evidence type="ECO:0000256" key="2">
    <source>
        <dbReference type="ARBA" id="ARBA00029447"/>
    </source>
</evidence>
<dbReference type="GO" id="GO:0007165">
    <property type="term" value="P:signal transduction"/>
    <property type="evidence" value="ECO:0007669"/>
    <property type="project" value="UniProtKB-KW"/>
</dbReference>
<keyword evidence="4" id="KW-0472">Membrane</keyword>
<protein>
    <recommendedName>
        <fullName evidence="9">Methyl-accepting chemotaxis protein</fullName>
    </recommendedName>
</protein>
<dbReference type="PANTHER" id="PTHR32089:SF112">
    <property type="entry name" value="LYSOZYME-LIKE PROTEIN-RELATED"/>
    <property type="match status" value="1"/>
</dbReference>
<feature type="domain" description="HAMP" evidence="6">
    <location>
        <begin position="342"/>
        <end position="395"/>
    </location>
</feature>
<feature type="transmembrane region" description="Helical" evidence="4">
    <location>
        <begin position="316"/>
        <end position="340"/>
    </location>
</feature>
<dbReference type="PANTHER" id="PTHR32089">
    <property type="entry name" value="METHYL-ACCEPTING CHEMOTAXIS PROTEIN MCPB"/>
    <property type="match status" value="1"/>
</dbReference>
<sequence>MFRTSIERLLLFAQWILTLTLVTVLTVAAWTAWQRYEDASETLRLTQLDRALFESTMTMRGQVAKVQTLVLSNDQPMASIAKVQDEAEKSLRAALDILGKSELPQAGDFSRELDESHRAMKEKQSLLTRLADLPRDQRDVRETEPWRQSVYRVIALLNKASVTSGNAVRLTDPVLAELVQVRRDAWAIRDAFGTQCSTLRPNIAISKPPEVSQSLTMAARRAIYEERSKALEDYLTRPGVAATVTASVAKGRQNVTSTQEAVDKIVKRLDGSGTAILPPAEWTQLCDGPFGDLQAIGFTALDESAARAVSLRDKAVWMLALCLGVLAATVAGAALLAVSVHRRLSTPLRSLTEAVDRLSADHLDVPVAQAPCPDEFGAMSNALELLRKGALDAKRLRGEADRRREEDDIRTTKVHEACEVFAQAGAQALAAIDQEAQRLRHNAETLLEQTVTTNSQTKTVADAATEMSGNVQTVASATEELSASIREVSTSAASGATQTRQAQARAHNIGTTVDGLRDATRRIGDVASFIHVIAQQTNLLALNATIEAARAGDAGKGFAVVAGEVKTLANQTAQATEDISRQISDVQTSTEAVVGAIQDILRFIDDIDSTTTAIAAAVEEQGAATEEISRNAHLASDGTKGVTTSMGVIAQASDGIQHIADDVTRSIADLTREQQSLRTSIESFISQVQGAQRKAAS</sequence>
<dbReference type="AlphaFoldDB" id="A0A2N3PQF2"/>
<dbReference type="Pfam" id="PF00672">
    <property type="entry name" value="HAMP"/>
    <property type="match status" value="1"/>
</dbReference>
<dbReference type="PROSITE" id="PS50885">
    <property type="entry name" value="HAMP"/>
    <property type="match status" value="1"/>
</dbReference>
<dbReference type="OrthoDB" id="8456673at2"/>
<dbReference type="Proteomes" id="UP000233293">
    <property type="component" value="Unassembled WGS sequence"/>
</dbReference>
<keyword evidence="4" id="KW-0812">Transmembrane</keyword>
<evidence type="ECO:0000256" key="3">
    <source>
        <dbReference type="PROSITE-ProRule" id="PRU00284"/>
    </source>
</evidence>
<dbReference type="InterPro" id="IPR004089">
    <property type="entry name" value="MCPsignal_dom"/>
</dbReference>
<evidence type="ECO:0000259" key="5">
    <source>
        <dbReference type="PROSITE" id="PS50111"/>
    </source>
</evidence>
<organism evidence="7 8">
    <name type="scientific">Telmatospirillum siberiense</name>
    <dbReference type="NCBI Taxonomy" id="382514"/>
    <lineage>
        <taxon>Bacteria</taxon>
        <taxon>Pseudomonadati</taxon>
        <taxon>Pseudomonadota</taxon>
        <taxon>Alphaproteobacteria</taxon>
        <taxon>Rhodospirillales</taxon>
        <taxon>Rhodospirillaceae</taxon>
        <taxon>Telmatospirillum</taxon>
    </lineage>
</organism>
<keyword evidence="8" id="KW-1185">Reference proteome</keyword>
<comment type="similarity">
    <text evidence="2">Belongs to the methyl-accepting chemotaxis (MCP) protein family.</text>
</comment>
<evidence type="ECO:0000256" key="4">
    <source>
        <dbReference type="SAM" id="Phobius"/>
    </source>
</evidence>
<comment type="caution">
    <text evidence="7">The sequence shown here is derived from an EMBL/GenBank/DDBJ whole genome shotgun (WGS) entry which is preliminary data.</text>
</comment>
<dbReference type="GO" id="GO:0016020">
    <property type="term" value="C:membrane"/>
    <property type="evidence" value="ECO:0007669"/>
    <property type="project" value="InterPro"/>
</dbReference>
<dbReference type="SUPFAM" id="SSF58104">
    <property type="entry name" value="Methyl-accepting chemotaxis protein (MCP) signaling domain"/>
    <property type="match status" value="1"/>
</dbReference>
<keyword evidence="4" id="KW-1133">Transmembrane helix</keyword>
<dbReference type="Gene3D" id="1.10.287.950">
    <property type="entry name" value="Methyl-accepting chemotaxis protein"/>
    <property type="match status" value="1"/>
</dbReference>
<dbReference type="SMART" id="SM00304">
    <property type="entry name" value="HAMP"/>
    <property type="match status" value="1"/>
</dbReference>
<evidence type="ECO:0000256" key="1">
    <source>
        <dbReference type="ARBA" id="ARBA00023224"/>
    </source>
</evidence>
<dbReference type="RefSeq" id="WP_101252572.1">
    <property type="nucleotide sequence ID" value="NZ_PIUM01000029.1"/>
</dbReference>
<dbReference type="PROSITE" id="PS50111">
    <property type="entry name" value="CHEMOTAXIS_TRANSDUC_2"/>
    <property type="match status" value="1"/>
</dbReference>
<dbReference type="SMART" id="SM00283">
    <property type="entry name" value="MA"/>
    <property type="match status" value="1"/>
</dbReference>
<dbReference type="Gene3D" id="6.10.340.10">
    <property type="match status" value="1"/>
</dbReference>
<evidence type="ECO:0000313" key="7">
    <source>
        <dbReference type="EMBL" id="PKU22639.1"/>
    </source>
</evidence>
<reference evidence="8" key="1">
    <citation type="submission" date="2017-12" db="EMBL/GenBank/DDBJ databases">
        <title>Draft genome sequence of Telmatospirillum siberiense 26-4b1T, an acidotolerant peatland alphaproteobacterium potentially involved in sulfur cycling.</title>
        <authorList>
            <person name="Hausmann B."/>
            <person name="Pjevac P."/>
            <person name="Schreck K."/>
            <person name="Herbold C.W."/>
            <person name="Daims H."/>
            <person name="Wagner M."/>
            <person name="Pester M."/>
            <person name="Loy A."/>
        </authorList>
    </citation>
    <scope>NUCLEOTIDE SEQUENCE [LARGE SCALE GENOMIC DNA]</scope>
    <source>
        <strain evidence="8">26-4b1</strain>
    </source>
</reference>
<name>A0A2N3PQF2_9PROT</name>
<dbReference type="Pfam" id="PF00015">
    <property type="entry name" value="MCPsignal"/>
    <property type="match status" value="1"/>
</dbReference>
<gene>
    <name evidence="7" type="ORF">CWS72_20880</name>
</gene>
<feature type="domain" description="Methyl-accepting transducer" evidence="5">
    <location>
        <begin position="428"/>
        <end position="671"/>
    </location>
</feature>
<evidence type="ECO:0000259" key="6">
    <source>
        <dbReference type="PROSITE" id="PS50885"/>
    </source>
</evidence>
<keyword evidence="1 3" id="KW-0807">Transducer</keyword>
<dbReference type="InterPro" id="IPR003660">
    <property type="entry name" value="HAMP_dom"/>
</dbReference>